<keyword evidence="2 10" id="KW-0813">Transport</keyword>
<dbReference type="Gene3D" id="2.40.170.20">
    <property type="entry name" value="TonB-dependent receptor, beta-barrel domain"/>
    <property type="match status" value="1"/>
</dbReference>
<evidence type="ECO:0000256" key="4">
    <source>
        <dbReference type="ARBA" id="ARBA00022692"/>
    </source>
</evidence>
<protein>
    <submittedName>
        <fullName evidence="15">SusC/RagA family TonB-linked outer membrane protein</fullName>
    </submittedName>
</protein>
<keyword evidence="16" id="KW-1185">Reference proteome</keyword>
<evidence type="ECO:0000256" key="8">
    <source>
        <dbReference type="ARBA" id="ARBA00023170"/>
    </source>
</evidence>
<evidence type="ECO:0000313" key="16">
    <source>
        <dbReference type="Proteomes" id="UP001139226"/>
    </source>
</evidence>
<organism evidence="15 16">
    <name type="scientific">Christiangramia lutea</name>
    <dbReference type="NCBI Taxonomy" id="1607951"/>
    <lineage>
        <taxon>Bacteria</taxon>
        <taxon>Pseudomonadati</taxon>
        <taxon>Bacteroidota</taxon>
        <taxon>Flavobacteriia</taxon>
        <taxon>Flavobacteriales</taxon>
        <taxon>Flavobacteriaceae</taxon>
        <taxon>Christiangramia</taxon>
    </lineage>
</organism>
<keyword evidence="9 10" id="KW-0998">Cell outer membrane</keyword>
<feature type="domain" description="TonB-dependent receptor-like beta-barrel" evidence="13">
    <location>
        <begin position="453"/>
        <end position="895"/>
    </location>
</feature>
<dbReference type="PROSITE" id="PS52016">
    <property type="entry name" value="TONB_DEPENDENT_REC_3"/>
    <property type="match status" value="1"/>
</dbReference>
<feature type="chain" id="PRO_5040896301" evidence="12">
    <location>
        <begin position="23"/>
        <end position="1098"/>
    </location>
</feature>
<dbReference type="GO" id="GO:0009279">
    <property type="term" value="C:cell outer membrane"/>
    <property type="evidence" value="ECO:0007669"/>
    <property type="project" value="UniProtKB-SubCell"/>
</dbReference>
<keyword evidence="8" id="KW-0675">Receptor</keyword>
<dbReference type="NCBIfam" id="TIGR04056">
    <property type="entry name" value="OMP_RagA_SusC"/>
    <property type="match status" value="1"/>
</dbReference>
<dbReference type="InterPro" id="IPR023997">
    <property type="entry name" value="TonB-dep_OMP_SusC/RagA_CS"/>
</dbReference>
<dbReference type="InterPro" id="IPR036942">
    <property type="entry name" value="Beta-barrel_TonB_sf"/>
</dbReference>
<evidence type="ECO:0000256" key="9">
    <source>
        <dbReference type="ARBA" id="ARBA00023237"/>
    </source>
</evidence>
<dbReference type="Pfam" id="PF00593">
    <property type="entry name" value="TonB_dep_Rec_b-barrel"/>
    <property type="match status" value="1"/>
</dbReference>
<evidence type="ECO:0000256" key="1">
    <source>
        <dbReference type="ARBA" id="ARBA00004571"/>
    </source>
</evidence>
<dbReference type="SUPFAM" id="SSF56935">
    <property type="entry name" value="Porins"/>
    <property type="match status" value="1"/>
</dbReference>
<feature type="domain" description="TonB-dependent receptor plug" evidence="14">
    <location>
        <begin position="116"/>
        <end position="241"/>
    </location>
</feature>
<dbReference type="InterPro" id="IPR039426">
    <property type="entry name" value="TonB-dep_rcpt-like"/>
</dbReference>
<reference evidence="15" key="1">
    <citation type="submission" date="2022-03" db="EMBL/GenBank/DDBJ databases">
        <title>Gramella crocea sp. nov., isolated from activated sludge of a seafood processing plant.</title>
        <authorList>
            <person name="Zhang X."/>
        </authorList>
    </citation>
    <scope>NUCLEOTIDE SEQUENCE</scope>
    <source>
        <strain evidence="15">YJ019</strain>
    </source>
</reference>
<evidence type="ECO:0000256" key="11">
    <source>
        <dbReference type="RuleBase" id="RU003357"/>
    </source>
</evidence>
<sequence>MKAKFSSILTLLLAFVVQITFAQEQTITGTVTDEDGLPLPGVNIVVKGTSTGVQTDFDGNYSISATQGDVLVYTFVGLKTAEYTVGDNDTIDVVMEADSAQLEEVVVTALGIKREKKSLGYATQEVDGAEVNTVPTQNFTNALSGKVAGLNVRNTGTLGGSSNIVIRGNASITGNNQALFVIDGTPVSNETPNTRNQNTGRGGYDYGNAVSDINPNDIASINVLKGAAATALYGARAANGAVIIETKKGSKGKGIGVSVNSTLMVSNVHSETLPTYQKQYGAGYGAYYQSEDGYFNLYDVDGDGNLDEVTPFTEDASFGAAFDPNRMIYQWNSIYPSLEGTALDFYQQATPWVAAENDPNYVWGTGYTSINSVALDGGNETSSFRLSGTTFNQTGNLPNSKIKRNSLKFSGTHEFTDKLSAEANITYTKTDGKGRYGTGYSALNVMQSFRQWNQANVDFRDQRTAYFETGENITWNPNGPEDLTPIYTDNPYWTFYENYQTDTRNRYFGNVNLNYELSDVFTVLGRFSFDTYDELQEERRNVGSVGVSSYSRFNNRVAEYNWDLILNFNKDLTEDLNLDGNVGFNIRRNENSSIRASTNGGLNAPGFYALSNSTSPLNPPLEYEAVRMVDGIYARASLGYLDTYYLEGTIRRDRSSTLPVDNNTFWYPSISGNVIVSNWIDADWLGFAKLRANFAEVGNDTDPYRVFNTYGIVAPFGSAGVASNNNSLNNPNLKPESTESWEVGLEANFFDSRVGFDVTYYNSRTYDQITPVPVSTSTGFVSKLLNAGTVENKGIEASLRLNPIRTENFDWSMNVNFARNRSEVLELTDGIDNLQLASLQGGVSINATPGEPYGTIRGTDYVYDDQGNKVINSGGYYLRTPTANNVIGNYQPDWTGGVQNTFRYKNLSLGFLIDVQKGGDIFSLDTWYGYATGVYDQSVGPNDLGNPRRDPIIQNEDGTYDPASGGVLLDGVQADVTFNDDGTYDVTNTSENTVRGRADYFGNPFGYARNANAGHIYDASFVKLREANITWNFGDKILDAIPFTRASFSVIGRNLWIIHKNIPYSDPEAGLSAGNIQGYQSGAYPAVREIGGSLKLNF</sequence>
<evidence type="ECO:0000256" key="6">
    <source>
        <dbReference type="ARBA" id="ARBA00023077"/>
    </source>
</evidence>
<dbReference type="Pfam" id="PF13715">
    <property type="entry name" value="CarbopepD_reg_2"/>
    <property type="match status" value="1"/>
</dbReference>
<name>A0A9X2AC17_9FLAO</name>
<dbReference type="InterPro" id="IPR037066">
    <property type="entry name" value="Plug_dom_sf"/>
</dbReference>
<dbReference type="EMBL" id="JAKVTV010000004">
    <property type="protein sequence ID" value="MCH4823962.1"/>
    <property type="molecule type" value="Genomic_DNA"/>
</dbReference>
<dbReference type="Proteomes" id="UP001139226">
    <property type="component" value="Unassembled WGS sequence"/>
</dbReference>
<evidence type="ECO:0000256" key="3">
    <source>
        <dbReference type="ARBA" id="ARBA00022452"/>
    </source>
</evidence>
<keyword evidence="6 11" id="KW-0798">TonB box</keyword>
<keyword evidence="3 10" id="KW-1134">Transmembrane beta strand</keyword>
<dbReference type="Gene3D" id="2.60.40.1120">
    <property type="entry name" value="Carboxypeptidase-like, regulatory domain"/>
    <property type="match status" value="1"/>
</dbReference>
<comment type="caution">
    <text evidence="15">The sequence shown here is derived from an EMBL/GenBank/DDBJ whole genome shotgun (WGS) entry which is preliminary data.</text>
</comment>
<evidence type="ECO:0000313" key="15">
    <source>
        <dbReference type="EMBL" id="MCH4823962.1"/>
    </source>
</evidence>
<dbReference type="InterPro" id="IPR008969">
    <property type="entry name" value="CarboxyPept-like_regulatory"/>
</dbReference>
<dbReference type="InterPro" id="IPR012910">
    <property type="entry name" value="Plug_dom"/>
</dbReference>
<comment type="similarity">
    <text evidence="10 11">Belongs to the TonB-dependent receptor family.</text>
</comment>
<dbReference type="RefSeq" id="WP_240714134.1">
    <property type="nucleotide sequence ID" value="NZ_JAKVTV010000004.1"/>
</dbReference>
<dbReference type="Gene3D" id="2.170.130.10">
    <property type="entry name" value="TonB-dependent receptor, plug domain"/>
    <property type="match status" value="1"/>
</dbReference>
<feature type="signal peptide" evidence="12">
    <location>
        <begin position="1"/>
        <end position="22"/>
    </location>
</feature>
<accession>A0A9X2AC17</accession>
<keyword evidence="7 10" id="KW-0472">Membrane</keyword>
<evidence type="ECO:0000256" key="7">
    <source>
        <dbReference type="ARBA" id="ARBA00023136"/>
    </source>
</evidence>
<evidence type="ECO:0000256" key="12">
    <source>
        <dbReference type="SAM" id="SignalP"/>
    </source>
</evidence>
<keyword evidence="4 10" id="KW-0812">Transmembrane</keyword>
<evidence type="ECO:0000256" key="5">
    <source>
        <dbReference type="ARBA" id="ARBA00022729"/>
    </source>
</evidence>
<dbReference type="InterPro" id="IPR023996">
    <property type="entry name" value="TonB-dep_OMP_SusC/RagA"/>
</dbReference>
<dbReference type="GO" id="GO:0044718">
    <property type="term" value="P:siderophore transmembrane transport"/>
    <property type="evidence" value="ECO:0007669"/>
    <property type="project" value="TreeGrafter"/>
</dbReference>
<evidence type="ECO:0000259" key="14">
    <source>
        <dbReference type="Pfam" id="PF07715"/>
    </source>
</evidence>
<dbReference type="GO" id="GO:0015344">
    <property type="term" value="F:siderophore uptake transmembrane transporter activity"/>
    <property type="evidence" value="ECO:0007669"/>
    <property type="project" value="TreeGrafter"/>
</dbReference>
<dbReference type="Pfam" id="PF07715">
    <property type="entry name" value="Plug"/>
    <property type="match status" value="1"/>
</dbReference>
<evidence type="ECO:0000259" key="13">
    <source>
        <dbReference type="Pfam" id="PF00593"/>
    </source>
</evidence>
<dbReference type="PANTHER" id="PTHR30069">
    <property type="entry name" value="TONB-DEPENDENT OUTER MEMBRANE RECEPTOR"/>
    <property type="match status" value="1"/>
</dbReference>
<dbReference type="AlphaFoldDB" id="A0A9X2AC17"/>
<comment type="subcellular location">
    <subcellularLocation>
        <location evidence="1 10">Cell outer membrane</location>
        <topology evidence="1 10">Multi-pass membrane protein</topology>
    </subcellularLocation>
</comment>
<keyword evidence="5 12" id="KW-0732">Signal</keyword>
<gene>
    <name evidence="15" type="ORF">ML462_12355</name>
</gene>
<proteinExistence type="inferred from homology"/>
<dbReference type="InterPro" id="IPR000531">
    <property type="entry name" value="Beta-barrel_TonB"/>
</dbReference>
<evidence type="ECO:0000256" key="2">
    <source>
        <dbReference type="ARBA" id="ARBA00022448"/>
    </source>
</evidence>
<dbReference type="SUPFAM" id="SSF49464">
    <property type="entry name" value="Carboxypeptidase regulatory domain-like"/>
    <property type="match status" value="1"/>
</dbReference>
<evidence type="ECO:0000256" key="10">
    <source>
        <dbReference type="PROSITE-ProRule" id="PRU01360"/>
    </source>
</evidence>
<dbReference type="NCBIfam" id="TIGR04057">
    <property type="entry name" value="SusC_RagA_signa"/>
    <property type="match status" value="1"/>
</dbReference>
<dbReference type="PANTHER" id="PTHR30069:SF29">
    <property type="entry name" value="HEMOGLOBIN AND HEMOGLOBIN-HAPTOGLOBIN-BINDING PROTEIN 1-RELATED"/>
    <property type="match status" value="1"/>
</dbReference>